<proteinExistence type="predicted"/>
<dbReference type="PANTHER" id="PTHR42718:SF9">
    <property type="entry name" value="MAJOR FACILITATOR SUPERFAMILY MULTIDRUG TRANSPORTER MFSC"/>
    <property type="match status" value="1"/>
</dbReference>
<gene>
    <name evidence="9" type="ORF">EHS25_002236</name>
</gene>
<feature type="domain" description="Major facilitator superfamily (MFS) profile" evidence="8">
    <location>
        <begin position="64"/>
        <end position="536"/>
    </location>
</feature>
<evidence type="ECO:0000313" key="9">
    <source>
        <dbReference type="EMBL" id="RSH89685.1"/>
    </source>
</evidence>
<evidence type="ECO:0000256" key="2">
    <source>
        <dbReference type="ARBA" id="ARBA00022448"/>
    </source>
</evidence>
<feature type="transmembrane region" description="Helical" evidence="7">
    <location>
        <begin position="440"/>
        <end position="461"/>
    </location>
</feature>
<dbReference type="InterPro" id="IPR020846">
    <property type="entry name" value="MFS_dom"/>
</dbReference>
<evidence type="ECO:0000256" key="7">
    <source>
        <dbReference type="SAM" id="Phobius"/>
    </source>
</evidence>
<evidence type="ECO:0000256" key="1">
    <source>
        <dbReference type="ARBA" id="ARBA00004141"/>
    </source>
</evidence>
<evidence type="ECO:0000256" key="5">
    <source>
        <dbReference type="ARBA" id="ARBA00023136"/>
    </source>
</evidence>
<dbReference type="PANTHER" id="PTHR42718">
    <property type="entry name" value="MAJOR FACILITATOR SUPERFAMILY MULTIDRUG TRANSPORTER MFSC"/>
    <property type="match status" value="1"/>
</dbReference>
<evidence type="ECO:0000313" key="10">
    <source>
        <dbReference type="Proteomes" id="UP000279259"/>
    </source>
</evidence>
<dbReference type="InterPro" id="IPR036259">
    <property type="entry name" value="MFS_trans_sf"/>
</dbReference>
<feature type="transmembrane region" description="Helical" evidence="7">
    <location>
        <begin position="259"/>
        <end position="277"/>
    </location>
</feature>
<feature type="transmembrane region" description="Helical" evidence="7">
    <location>
        <begin position="61"/>
        <end position="86"/>
    </location>
</feature>
<evidence type="ECO:0000256" key="4">
    <source>
        <dbReference type="ARBA" id="ARBA00022989"/>
    </source>
</evidence>
<dbReference type="Pfam" id="PF07690">
    <property type="entry name" value="MFS_1"/>
    <property type="match status" value="1"/>
</dbReference>
<sequence>MSEAQCTDRTVVGPDDRQEEEKEMPTDGPAPLELLHEGFPGGVVRDDGPDPPRPRLSRGRIALLGLAMMLTYYMGTATVTAVTIVIPEAAADLGVDVLTVQWVSTAYSLAAGCGLLVAGRVADIYSRKIIYLVGLAIICVFNVLSGVVHTLTPLCALRAFAGLGQAIATPAGYGIIGSLVWHEPERTFVFAAFALGGPVGSSTGTILGGALASVGRRGWTYSFFLFAGVSLIPLVIAIIAVPRNSGHEEHPTRDKRIDWLGAVLITAAMVLLLFCLAESGETPAGWRTPCRSSAQIEETDAPLTLSRHTGTFCRLCAIHRGLPVVGALSRASYIVPARRQVLSVHQIWVQGNRRLPLRLRRGRQRQRPGVSVDTLVSGREGHDGPRECHTHASGKRIWVPSSLPRFRAPVLIGIGCILTGVGCMTFAIVPLNTSYWACEFIGLILIPAGIDMTFGVGNILLSNLVEPDEQSVGGAIFQTFGQLAISLGICVSSLVSTLVRDSTGDLVKGLRDAAWLGAGLAWIVPVIVFVGLRRVGRAQDVAIIRSV</sequence>
<keyword evidence="3 7" id="KW-0812">Transmembrane</keyword>
<keyword evidence="10" id="KW-1185">Reference proteome</keyword>
<dbReference type="Gene3D" id="1.20.1250.20">
    <property type="entry name" value="MFS general substrate transporter like domains"/>
    <property type="match status" value="2"/>
</dbReference>
<dbReference type="GO" id="GO:0016020">
    <property type="term" value="C:membrane"/>
    <property type="evidence" value="ECO:0007669"/>
    <property type="project" value="UniProtKB-SubCell"/>
</dbReference>
<feature type="transmembrane region" description="Helical" evidence="7">
    <location>
        <begin position="129"/>
        <end position="148"/>
    </location>
</feature>
<organism evidence="9 10">
    <name type="scientific">Saitozyma podzolica</name>
    <dbReference type="NCBI Taxonomy" id="1890683"/>
    <lineage>
        <taxon>Eukaryota</taxon>
        <taxon>Fungi</taxon>
        <taxon>Dikarya</taxon>
        <taxon>Basidiomycota</taxon>
        <taxon>Agaricomycotina</taxon>
        <taxon>Tremellomycetes</taxon>
        <taxon>Tremellales</taxon>
        <taxon>Trimorphomycetaceae</taxon>
        <taxon>Saitozyma</taxon>
    </lineage>
</organism>
<name>A0A427YET6_9TREE</name>
<evidence type="ECO:0000256" key="6">
    <source>
        <dbReference type="SAM" id="MobiDB-lite"/>
    </source>
</evidence>
<feature type="region of interest" description="Disordered" evidence="6">
    <location>
        <begin position="1"/>
        <end position="32"/>
    </location>
</feature>
<dbReference type="SUPFAM" id="SSF103473">
    <property type="entry name" value="MFS general substrate transporter"/>
    <property type="match status" value="2"/>
</dbReference>
<evidence type="ECO:0000259" key="8">
    <source>
        <dbReference type="PROSITE" id="PS50850"/>
    </source>
</evidence>
<dbReference type="Proteomes" id="UP000279259">
    <property type="component" value="Unassembled WGS sequence"/>
</dbReference>
<feature type="transmembrane region" description="Helical" evidence="7">
    <location>
        <begin position="514"/>
        <end position="532"/>
    </location>
</feature>
<evidence type="ECO:0000256" key="3">
    <source>
        <dbReference type="ARBA" id="ARBA00022692"/>
    </source>
</evidence>
<dbReference type="STRING" id="1890683.A0A427YET6"/>
<keyword evidence="5 7" id="KW-0472">Membrane</keyword>
<dbReference type="AlphaFoldDB" id="A0A427YET6"/>
<comment type="caution">
    <text evidence="9">The sequence shown here is derived from an EMBL/GenBank/DDBJ whole genome shotgun (WGS) entry which is preliminary data.</text>
</comment>
<feature type="transmembrane region" description="Helical" evidence="7">
    <location>
        <begin position="219"/>
        <end position="239"/>
    </location>
</feature>
<dbReference type="InterPro" id="IPR011701">
    <property type="entry name" value="MFS"/>
</dbReference>
<dbReference type="OrthoDB" id="5086884at2759"/>
<feature type="transmembrane region" description="Helical" evidence="7">
    <location>
        <begin position="473"/>
        <end position="494"/>
    </location>
</feature>
<dbReference type="GO" id="GO:0022857">
    <property type="term" value="F:transmembrane transporter activity"/>
    <property type="evidence" value="ECO:0007669"/>
    <property type="project" value="InterPro"/>
</dbReference>
<dbReference type="EMBL" id="RSCD01000013">
    <property type="protein sequence ID" value="RSH89685.1"/>
    <property type="molecule type" value="Genomic_DNA"/>
</dbReference>
<feature type="transmembrane region" description="Helical" evidence="7">
    <location>
        <begin position="98"/>
        <end position="117"/>
    </location>
</feature>
<feature type="compositionally biased region" description="Basic and acidic residues" evidence="6">
    <location>
        <begin position="14"/>
        <end position="25"/>
    </location>
</feature>
<feature type="transmembrane region" description="Helical" evidence="7">
    <location>
        <begin position="406"/>
        <end position="428"/>
    </location>
</feature>
<protein>
    <recommendedName>
        <fullName evidence="8">Major facilitator superfamily (MFS) profile domain-containing protein</fullName>
    </recommendedName>
</protein>
<accession>A0A427YET6</accession>
<reference evidence="9 10" key="1">
    <citation type="submission" date="2018-11" db="EMBL/GenBank/DDBJ databases">
        <title>Genome sequence of Saitozyma podzolica DSM 27192.</title>
        <authorList>
            <person name="Aliyu H."/>
            <person name="Gorte O."/>
            <person name="Ochsenreither K."/>
        </authorList>
    </citation>
    <scope>NUCLEOTIDE SEQUENCE [LARGE SCALE GENOMIC DNA]</scope>
    <source>
        <strain evidence="9 10">DSM 27192</strain>
    </source>
</reference>
<comment type="subcellular location">
    <subcellularLocation>
        <location evidence="1">Membrane</location>
        <topology evidence="1">Multi-pass membrane protein</topology>
    </subcellularLocation>
</comment>
<feature type="transmembrane region" description="Helical" evidence="7">
    <location>
        <begin position="188"/>
        <end position="212"/>
    </location>
</feature>
<keyword evidence="4 7" id="KW-1133">Transmembrane helix</keyword>
<dbReference type="PROSITE" id="PS50850">
    <property type="entry name" value="MFS"/>
    <property type="match status" value="1"/>
</dbReference>
<keyword evidence="2" id="KW-0813">Transport</keyword>